<proteinExistence type="predicted"/>
<protein>
    <submittedName>
        <fullName evidence="3">Uncharacterized protein</fullName>
    </submittedName>
</protein>
<evidence type="ECO:0000256" key="1">
    <source>
        <dbReference type="SAM" id="Coils"/>
    </source>
</evidence>
<evidence type="ECO:0000313" key="4">
    <source>
        <dbReference type="Proteomes" id="UP000567293"/>
    </source>
</evidence>
<dbReference type="EMBL" id="JACDQQ010000043">
    <property type="protein sequence ID" value="MBA0083437.1"/>
    <property type="molecule type" value="Genomic_DNA"/>
</dbReference>
<feature type="region of interest" description="Disordered" evidence="2">
    <location>
        <begin position="361"/>
        <end position="387"/>
    </location>
</feature>
<accession>A0A7V8NL83</accession>
<organism evidence="3 4">
    <name type="scientific">Candidatus Acidiferrum panamense</name>
    <dbReference type="NCBI Taxonomy" id="2741543"/>
    <lineage>
        <taxon>Bacteria</taxon>
        <taxon>Pseudomonadati</taxon>
        <taxon>Acidobacteriota</taxon>
        <taxon>Terriglobia</taxon>
        <taxon>Candidatus Acidiferrales</taxon>
        <taxon>Candidatus Acidiferrum</taxon>
    </lineage>
</organism>
<keyword evidence="4" id="KW-1185">Reference proteome</keyword>
<gene>
    <name evidence="3" type="ORF">HRJ53_00415</name>
</gene>
<evidence type="ECO:0000256" key="2">
    <source>
        <dbReference type="SAM" id="MobiDB-lite"/>
    </source>
</evidence>
<dbReference type="AlphaFoldDB" id="A0A7V8NL83"/>
<dbReference type="Proteomes" id="UP000567293">
    <property type="component" value="Unassembled WGS sequence"/>
</dbReference>
<reference evidence="3" key="1">
    <citation type="submission" date="2020-06" db="EMBL/GenBank/DDBJ databases">
        <title>Legume-microbial interactions unlock mineral nutrients during tropical forest succession.</title>
        <authorList>
            <person name="Epihov D.Z."/>
        </authorList>
    </citation>
    <scope>NUCLEOTIDE SEQUENCE [LARGE SCALE GENOMIC DNA]</scope>
    <source>
        <strain evidence="3">Pan2503</strain>
    </source>
</reference>
<evidence type="ECO:0000313" key="3">
    <source>
        <dbReference type="EMBL" id="MBA0083437.1"/>
    </source>
</evidence>
<keyword evidence="1" id="KW-0175">Coiled coil</keyword>
<name>A0A7V8NL83_9BACT</name>
<feature type="non-terminal residue" evidence="3">
    <location>
        <position position="387"/>
    </location>
</feature>
<comment type="caution">
    <text evidence="3">The sequence shown here is derived from an EMBL/GenBank/DDBJ whole genome shotgun (WGS) entry which is preliminary data.</text>
</comment>
<feature type="coiled-coil region" evidence="1">
    <location>
        <begin position="271"/>
        <end position="298"/>
    </location>
</feature>
<sequence length="387" mass="44021">MPSEQSILRLSETQGIELKSYSVSLPMGTVAIGVDNIHHDVFLSPKFVQAARDYLLDLIRQHTSTAHSLGMEPRPTRGPDSVAFRKLLSELLQSALTQAKYHKNIEIDLLFRLSLLKFLASEIGNQFANIILEGKEWIRQRGEHFERSQQAHVIKARLSELQASRRKVVRRAGQQVAQILAEVEENSIAKTRRALFGEDFAPYYELCKNRLIFLDGGKDDLFFLENYVLLGNYGRDPDRFEAMDALFQEFLREAGITVSDDPAHKEAVATHTALLGRVQATRNEITNLEEQREATRKRLDRGESFFNKLLSSEDPADLKASLHDLEGRLKHQELKLEELGPQVEDARQKLDFFRKGKASRLGEYLDEPENAQRLFDPKGGPEESAPL</sequence>